<name>C4IG83_CLOBU</name>
<gene>
    <name evidence="1" type="ORF">CLP_2095</name>
</gene>
<protein>
    <recommendedName>
        <fullName evidence="3">HEPN domain-containing protein</fullName>
    </recommendedName>
</protein>
<proteinExistence type="predicted"/>
<dbReference type="EMBL" id="ACOM01000005">
    <property type="protein sequence ID" value="EEP53665.1"/>
    <property type="molecule type" value="Genomic_DNA"/>
</dbReference>
<evidence type="ECO:0000313" key="1">
    <source>
        <dbReference type="EMBL" id="EEP53665.1"/>
    </source>
</evidence>
<dbReference type="Proteomes" id="UP000003081">
    <property type="component" value="Unassembled WGS sequence"/>
</dbReference>
<comment type="caution">
    <text evidence="1">The sequence shown here is derived from an EMBL/GenBank/DDBJ whole genome shotgun (WGS) entry which is preliminary data.</text>
</comment>
<evidence type="ECO:0000313" key="2">
    <source>
        <dbReference type="Proteomes" id="UP000003081"/>
    </source>
</evidence>
<organism evidence="1 2">
    <name type="scientific">Clostridium butyricum E4 str. BoNT E BL5262</name>
    <dbReference type="NCBI Taxonomy" id="632245"/>
    <lineage>
        <taxon>Bacteria</taxon>
        <taxon>Bacillati</taxon>
        <taxon>Bacillota</taxon>
        <taxon>Clostridia</taxon>
        <taxon>Eubacteriales</taxon>
        <taxon>Clostridiaceae</taxon>
        <taxon>Clostridium</taxon>
    </lineage>
</organism>
<dbReference type="eggNOG" id="ENOG5033VXZ">
    <property type="taxonomic scope" value="Bacteria"/>
</dbReference>
<dbReference type="RefSeq" id="WP_003414773.1">
    <property type="nucleotide sequence ID" value="NZ_ACOM01000005.1"/>
</dbReference>
<dbReference type="HOGENOM" id="CLU_1324266_0_0_9"/>
<reference evidence="1 2" key="1">
    <citation type="submission" date="2009-08" db="EMBL/GenBank/DDBJ databases">
        <authorList>
            <person name="Shrivastava S."/>
            <person name="Brinkac L.B."/>
            <person name="Brown J.L."/>
            <person name="Bruce D.B."/>
            <person name="Detter C."/>
            <person name="Green L.D."/>
            <person name="Munk C.A."/>
            <person name="Rogers Y.C."/>
            <person name="Tapia R."/>
            <person name="Sims D.R."/>
            <person name="Smith L.A."/>
            <person name="Smith T.J."/>
            <person name="Sutton G."/>
            <person name="Brettin T."/>
        </authorList>
    </citation>
    <scope>NUCLEOTIDE SEQUENCE [LARGE SCALE GENOMIC DNA]</scope>
    <source>
        <strain evidence="2">E4 str. BoNT E BL5262</strain>
    </source>
</reference>
<keyword evidence="2" id="KW-1185">Reference proteome</keyword>
<sequence length="201" mass="23640">MIFSYNADIKKTAYMNWRTDKDSTDANFGVIAEGYFIAARALTEKYIENNIGKDADVVIYPILFNTIHGTELYLKATYIRLAYLLKKDQKFAGGHNIKSLFGMVSALVQEIKKDNNQFNEYKKIMKPLEEFIDEIYSKTEKMDFSRYSIDNKNKENYFYIDNIENEVVNLPLLLDSIKAISSALQQIFHHFLYDYEQEYNY</sequence>
<accession>C4IG83</accession>
<dbReference type="AlphaFoldDB" id="C4IG83"/>
<evidence type="ECO:0008006" key="3">
    <source>
        <dbReference type="Google" id="ProtNLM"/>
    </source>
</evidence>